<dbReference type="KEGG" id="gsb:GSUB_14865"/>
<evidence type="ECO:0000256" key="7">
    <source>
        <dbReference type="ARBA" id="ARBA00024739"/>
    </source>
</evidence>
<evidence type="ECO:0000256" key="8">
    <source>
        <dbReference type="ARBA" id="ARBA00030117"/>
    </source>
</evidence>
<evidence type="ECO:0000256" key="6">
    <source>
        <dbReference type="ARBA" id="ARBA00023163"/>
    </source>
</evidence>
<keyword evidence="4" id="KW-1005">Bacterial flagellum biogenesis</keyword>
<proteinExistence type="inferred from homology"/>
<comment type="function">
    <text evidence="7">Responsible for the coupling of flagellin expression to flagellar assembly by preventing expression of the flagellin genes when a component of the middle class of proteins is defective. It negatively regulates flagellar genes by inhibiting the activity of FliA by directly binding to FliA.</text>
</comment>
<protein>
    <recommendedName>
        <fullName evidence="2">Negative regulator of flagellin synthesis</fullName>
    </recommendedName>
    <alternativeName>
        <fullName evidence="8">Anti-sigma-28 factor</fullName>
    </alternativeName>
</protein>
<comment type="similarity">
    <text evidence="1">Belongs to the FlgM family.</text>
</comment>
<dbReference type="OrthoDB" id="5406088at2"/>
<dbReference type="GO" id="GO:0045892">
    <property type="term" value="P:negative regulation of DNA-templated transcription"/>
    <property type="evidence" value="ECO:0007669"/>
    <property type="project" value="InterPro"/>
</dbReference>
<organism evidence="11 12">
    <name type="scientific">Geoalkalibacter subterraneus</name>
    <dbReference type="NCBI Taxonomy" id="483547"/>
    <lineage>
        <taxon>Bacteria</taxon>
        <taxon>Pseudomonadati</taxon>
        <taxon>Thermodesulfobacteriota</taxon>
        <taxon>Desulfuromonadia</taxon>
        <taxon>Desulfuromonadales</taxon>
        <taxon>Geoalkalibacteraceae</taxon>
        <taxon>Geoalkalibacter</taxon>
    </lineage>
</organism>
<dbReference type="InterPro" id="IPR035890">
    <property type="entry name" value="Anti-sigma-28_factor_FlgM_sf"/>
</dbReference>
<keyword evidence="12" id="KW-1185">Reference proteome</keyword>
<dbReference type="InterPro" id="IPR007412">
    <property type="entry name" value="FlgM"/>
</dbReference>
<evidence type="ECO:0000256" key="3">
    <source>
        <dbReference type="ARBA" id="ARBA00022491"/>
    </source>
</evidence>
<keyword evidence="5" id="KW-0805">Transcription regulation</keyword>
<dbReference type="RefSeq" id="WP_040201502.1">
    <property type="nucleotide sequence ID" value="NZ_CP010311.1"/>
</dbReference>
<sequence length="99" mass="10561">MSIKKIFGNQMVPPPITTRATHKNEAGKSAGPRQGDKVDFSSVLQGVNKAREASSPADAQRAEKVASIKAQVAGGTYNPDMHKVAASLLKFVSQEPRND</sequence>
<dbReference type="Proteomes" id="UP000035036">
    <property type="component" value="Chromosome"/>
</dbReference>
<name>A0A0B5FSF0_9BACT</name>
<evidence type="ECO:0000259" key="10">
    <source>
        <dbReference type="Pfam" id="PF04316"/>
    </source>
</evidence>
<evidence type="ECO:0000256" key="1">
    <source>
        <dbReference type="ARBA" id="ARBA00005322"/>
    </source>
</evidence>
<feature type="region of interest" description="Disordered" evidence="9">
    <location>
        <begin position="1"/>
        <end position="40"/>
    </location>
</feature>
<dbReference type="InterPro" id="IPR031316">
    <property type="entry name" value="FlgM_C"/>
</dbReference>
<keyword evidence="6" id="KW-0804">Transcription</keyword>
<evidence type="ECO:0000313" key="12">
    <source>
        <dbReference type="Proteomes" id="UP000035036"/>
    </source>
</evidence>
<dbReference type="STRING" id="483547.GSUB_14865"/>
<dbReference type="NCBIfam" id="TIGR03824">
    <property type="entry name" value="FlgM_jcvi"/>
    <property type="match status" value="1"/>
</dbReference>
<dbReference type="EMBL" id="CP010311">
    <property type="protein sequence ID" value="AJF07574.1"/>
    <property type="molecule type" value="Genomic_DNA"/>
</dbReference>
<evidence type="ECO:0000256" key="5">
    <source>
        <dbReference type="ARBA" id="ARBA00023015"/>
    </source>
</evidence>
<dbReference type="Pfam" id="PF04316">
    <property type="entry name" value="FlgM"/>
    <property type="match status" value="1"/>
</dbReference>
<dbReference type="GO" id="GO:0044781">
    <property type="term" value="P:bacterial-type flagellum organization"/>
    <property type="evidence" value="ECO:0007669"/>
    <property type="project" value="UniProtKB-KW"/>
</dbReference>
<evidence type="ECO:0000256" key="4">
    <source>
        <dbReference type="ARBA" id="ARBA00022795"/>
    </source>
</evidence>
<keyword evidence="3" id="KW-0678">Repressor</keyword>
<feature type="domain" description="Anti-sigma-28 factor FlgM C-terminal" evidence="10">
    <location>
        <begin position="36"/>
        <end position="90"/>
    </location>
</feature>
<dbReference type="SUPFAM" id="SSF101498">
    <property type="entry name" value="Anti-sigma factor FlgM"/>
    <property type="match status" value="1"/>
</dbReference>
<gene>
    <name evidence="11" type="ORF">GSUB_14865</name>
</gene>
<evidence type="ECO:0000256" key="9">
    <source>
        <dbReference type="SAM" id="MobiDB-lite"/>
    </source>
</evidence>
<accession>A0A0B5FSF0</accession>
<evidence type="ECO:0000256" key="2">
    <source>
        <dbReference type="ARBA" id="ARBA00017823"/>
    </source>
</evidence>
<reference evidence="11 12" key="1">
    <citation type="journal article" date="2015" name="Genome Announc.">
        <title>Genomes of Geoalkalibacter ferrihydriticus Z-0531T and Geoalkalibacter subterraneus Red1T, Two Haloalkaliphilic Metal-Reducing Deltaproteobacteria.</title>
        <authorList>
            <person name="Badalamenti J.P."/>
            <person name="Krajmalnik-Brown R."/>
            <person name="Torres C.I."/>
            <person name="Bond D.R."/>
        </authorList>
    </citation>
    <scope>NUCLEOTIDE SEQUENCE [LARGE SCALE GENOMIC DNA]</scope>
    <source>
        <strain evidence="11 12">Red1</strain>
    </source>
</reference>
<dbReference type="HOGENOM" id="CLU_2316306_0_0_7"/>
<dbReference type="AlphaFoldDB" id="A0A0B5FSF0"/>
<evidence type="ECO:0000313" key="11">
    <source>
        <dbReference type="EMBL" id="AJF07574.1"/>
    </source>
</evidence>